<dbReference type="SUPFAM" id="SSF56553">
    <property type="entry name" value="Insert subdomain of RNA polymerase alpha subunit"/>
    <property type="match status" value="1"/>
</dbReference>
<evidence type="ECO:0000256" key="10">
    <source>
        <dbReference type="ARBA" id="ARBA00048552"/>
    </source>
</evidence>
<evidence type="ECO:0000256" key="3">
    <source>
        <dbReference type="ARBA" id="ARBA00015972"/>
    </source>
</evidence>
<dbReference type="CDD" id="cd06928">
    <property type="entry name" value="RNAP_alpha_NTD"/>
    <property type="match status" value="1"/>
</dbReference>
<dbReference type="InterPro" id="IPR011263">
    <property type="entry name" value="DNA-dir_RNA_pol_RpoA/D/Rpb3"/>
</dbReference>
<evidence type="ECO:0000256" key="9">
    <source>
        <dbReference type="ARBA" id="ARBA00033070"/>
    </source>
</evidence>
<dbReference type="GO" id="GO:0000428">
    <property type="term" value="C:DNA-directed RNA polymerase complex"/>
    <property type="evidence" value="ECO:0007669"/>
    <property type="project" value="UniProtKB-KW"/>
</dbReference>
<dbReference type="SMART" id="SM00662">
    <property type="entry name" value="RPOLD"/>
    <property type="match status" value="1"/>
</dbReference>
<dbReference type="Pfam" id="PF01193">
    <property type="entry name" value="RNA_pol_L"/>
    <property type="match status" value="1"/>
</dbReference>
<accession>A0A2M7XDR5</accession>
<keyword evidence="5" id="KW-0808">Transferase</keyword>
<dbReference type="FunFam" id="2.170.120.12:FF:000001">
    <property type="entry name" value="DNA-directed RNA polymerase subunit alpha"/>
    <property type="match status" value="1"/>
</dbReference>
<dbReference type="SUPFAM" id="SSF55257">
    <property type="entry name" value="RBP11-like subunits of RNA polymerase"/>
    <property type="match status" value="1"/>
</dbReference>
<dbReference type="InterPro" id="IPR011262">
    <property type="entry name" value="DNA-dir_RNA_pol_insert"/>
</dbReference>
<evidence type="ECO:0000256" key="6">
    <source>
        <dbReference type="ARBA" id="ARBA00022695"/>
    </source>
</evidence>
<dbReference type="Proteomes" id="UP000229385">
    <property type="component" value="Unassembled WGS sequence"/>
</dbReference>
<dbReference type="GO" id="GO:0005737">
    <property type="term" value="C:cytoplasm"/>
    <property type="evidence" value="ECO:0007669"/>
    <property type="project" value="UniProtKB-ARBA"/>
</dbReference>
<evidence type="ECO:0000256" key="1">
    <source>
        <dbReference type="ARBA" id="ARBA00007123"/>
    </source>
</evidence>
<protein>
    <recommendedName>
        <fullName evidence="3">DNA-directed RNA polymerase subunit alpha</fullName>
        <ecNumber evidence="2">2.7.7.6</ecNumber>
    </recommendedName>
    <alternativeName>
        <fullName evidence="9">RNA polymerase subunit alpha</fullName>
    </alternativeName>
    <alternativeName>
        <fullName evidence="8">Transcriptase subunit alpha</fullName>
    </alternativeName>
</protein>
<comment type="caution">
    <text evidence="12">The sequence shown here is derived from an EMBL/GenBank/DDBJ whole genome shotgun (WGS) entry which is preliminary data.</text>
</comment>
<feature type="domain" description="DNA-directed RNA polymerase RpoA/D/Rpb3-type" evidence="11">
    <location>
        <begin position="20"/>
        <end position="228"/>
    </location>
</feature>
<evidence type="ECO:0000256" key="2">
    <source>
        <dbReference type="ARBA" id="ARBA00012418"/>
    </source>
</evidence>
<dbReference type="InterPro" id="IPR036643">
    <property type="entry name" value="RNApol_insert_sf"/>
</dbReference>
<evidence type="ECO:0000256" key="5">
    <source>
        <dbReference type="ARBA" id="ARBA00022679"/>
    </source>
</evidence>
<dbReference type="EC" id="2.7.7.6" evidence="2"/>
<organism evidence="12 13">
    <name type="scientific">Candidatus Uhrbacteria bacterium CG_4_9_14_3_um_filter_50_9</name>
    <dbReference type="NCBI Taxonomy" id="1975035"/>
    <lineage>
        <taxon>Bacteria</taxon>
        <taxon>Candidatus Uhriibacteriota</taxon>
    </lineage>
</organism>
<reference evidence="13" key="1">
    <citation type="submission" date="2017-09" db="EMBL/GenBank/DDBJ databases">
        <title>Depth-based differentiation of microbial function through sediment-hosted aquifers and enrichment of novel symbionts in the deep terrestrial subsurface.</title>
        <authorList>
            <person name="Probst A.J."/>
            <person name="Ladd B."/>
            <person name="Jarett J.K."/>
            <person name="Geller-Mcgrath D.E."/>
            <person name="Sieber C.M.K."/>
            <person name="Emerson J.B."/>
            <person name="Anantharaman K."/>
            <person name="Thomas B.C."/>
            <person name="Malmstrom R."/>
            <person name="Stieglmeier M."/>
            <person name="Klingl A."/>
            <person name="Woyke T."/>
            <person name="Ryan C.M."/>
            <person name="Banfield J.F."/>
        </authorList>
    </citation>
    <scope>NUCLEOTIDE SEQUENCE [LARGE SCALE GENOMIC DNA]</scope>
</reference>
<dbReference type="Pfam" id="PF01000">
    <property type="entry name" value="RNA_pol_A_bac"/>
    <property type="match status" value="1"/>
</dbReference>
<dbReference type="NCBIfam" id="TIGR02027">
    <property type="entry name" value="rpoA"/>
    <property type="match status" value="1"/>
</dbReference>
<dbReference type="Gene3D" id="2.170.120.12">
    <property type="entry name" value="DNA-directed RNA polymerase, insert domain"/>
    <property type="match status" value="1"/>
</dbReference>
<evidence type="ECO:0000256" key="4">
    <source>
        <dbReference type="ARBA" id="ARBA00022478"/>
    </source>
</evidence>
<evidence type="ECO:0000256" key="8">
    <source>
        <dbReference type="ARBA" id="ARBA00032524"/>
    </source>
</evidence>
<keyword evidence="4 12" id="KW-0240">DNA-directed RNA polymerase</keyword>
<name>A0A2M7XDR5_9BACT</name>
<keyword evidence="7" id="KW-0804">Transcription</keyword>
<dbReference type="NCBIfam" id="NF003519">
    <property type="entry name" value="PRK05182.2-5"/>
    <property type="match status" value="1"/>
</dbReference>
<dbReference type="InterPro" id="IPR011773">
    <property type="entry name" value="DNA-dir_RpoA"/>
</dbReference>
<sequence length="249" mass="27259">MENILLPSSIRFEAGERTNEGMLIVEPCFHGYGTTLGNALRRVLLSSLPGAAVTAVKIKGVSHEFQAVENVKEDALEIILNLKSLRIKCFSDEPVVLKLNTKGIKAVTAGDIEPNADVEIVNPDLVIANITDDSATLEMEITVRRGRGYSPTEERTHEVHDIGTIGIDALFSPIRNVGYRVENTRVGEITNYDKLIMTIETDGTITAEDAVQESSRILIDYFKLLLQNPGDSSAELTMTEGSVEEQGNE</sequence>
<comment type="catalytic activity">
    <reaction evidence="10">
        <text>RNA(n) + a ribonucleoside 5'-triphosphate = RNA(n+1) + diphosphate</text>
        <dbReference type="Rhea" id="RHEA:21248"/>
        <dbReference type="Rhea" id="RHEA-COMP:14527"/>
        <dbReference type="Rhea" id="RHEA-COMP:17342"/>
        <dbReference type="ChEBI" id="CHEBI:33019"/>
        <dbReference type="ChEBI" id="CHEBI:61557"/>
        <dbReference type="ChEBI" id="CHEBI:140395"/>
        <dbReference type="EC" id="2.7.7.6"/>
    </reaction>
</comment>
<dbReference type="GO" id="GO:0046983">
    <property type="term" value="F:protein dimerization activity"/>
    <property type="evidence" value="ECO:0007669"/>
    <property type="project" value="InterPro"/>
</dbReference>
<evidence type="ECO:0000259" key="11">
    <source>
        <dbReference type="SMART" id="SM00662"/>
    </source>
</evidence>
<dbReference type="EMBL" id="PFWU01000012">
    <property type="protein sequence ID" value="PJA46027.1"/>
    <property type="molecule type" value="Genomic_DNA"/>
</dbReference>
<dbReference type="GO" id="GO:0006351">
    <property type="term" value="P:DNA-templated transcription"/>
    <property type="evidence" value="ECO:0007669"/>
    <property type="project" value="InterPro"/>
</dbReference>
<comment type="similarity">
    <text evidence="1">Belongs to the RNA polymerase alpha chain family.</text>
</comment>
<evidence type="ECO:0000313" key="13">
    <source>
        <dbReference type="Proteomes" id="UP000229385"/>
    </source>
</evidence>
<dbReference type="GO" id="GO:0003677">
    <property type="term" value="F:DNA binding"/>
    <property type="evidence" value="ECO:0007669"/>
    <property type="project" value="InterPro"/>
</dbReference>
<proteinExistence type="inferred from homology"/>
<dbReference type="Gene3D" id="3.30.1360.10">
    <property type="entry name" value="RNA polymerase, RBP11-like subunit"/>
    <property type="match status" value="1"/>
</dbReference>
<dbReference type="AlphaFoldDB" id="A0A2M7XDR5"/>
<dbReference type="InterPro" id="IPR036603">
    <property type="entry name" value="RBP11-like"/>
</dbReference>
<evidence type="ECO:0000313" key="12">
    <source>
        <dbReference type="EMBL" id="PJA46027.1"/>
    </source>
</evidence>
<gene>
    <name evidence="12" type="ORF">CO174_00990</name>
</gene>
<evidence type="ECO:0000256" key="7">
    <source>
        <dbReference type="ARBA" id="ARBA00023163"/>
    </source>
</evidence>
<keyword evidence="6" id="KW-0548">Nucleotidyltransferase</keyword>
<dbReference type="GO" id="GO:0003899">
    <property type="term" value="F:DNA-directed RNA polymerase activity"/>
    <property type="evidence" value="ECO:0007669"/>
    <property type="project" value="UniProtKB-EC"/>
</dbReference>